<dbReference type="PANTHER" id="PTHR36151">
    <property type="entry name" value="BLR2777 PROTEIN"/>
    <property type="match status" value="1"/>
</dbReference>
<dbReference type="PANTHER" id="PTHR36151:SF3">
    <property type="entry name" value="ER-BOUND OXYGENASE MPAB_MPAB'_RUBBER OXYGENASE CATALYTIC DOMAIN-CONTAINING PROTEIN"/>
    <property type="match status" value="1"/>
</dbReference>
<evidence type="ECO:0000313" key="3">
    <source>
        <dbReference type="EMBL" id="MBM7416324.1"/>
    </source>
</evidence>
<name>A0ABS2KWJ3_9NOCA</name>
<feature type="region of interest" description="Disordered" evidence="1">
    <location>
        <begin position="278"/>
        <end position="304"/>
    </location>
</feature>
<sequence>MRSQTLGPDSLTWRWFGDWRGILQGPWAGSMQNMHPGLGAAVSEHSTFEVERWERVMRSLYPIGGVVFDGDRAPETAERIRRYHNDISGLDAHGRPYHALDPDIFYWAHATFFVGTMLTAEYFMGGITEAEREQLFDEHRRWYALYGTSMRPVPETWSDFQAYWDRMCRTVLEDTPAARLVLDMSSVPVPPFLPIPEWLWARMRPVVDRTFRRITVGLYDPAIRDLLGYRWTDRDERWLRRLGFLVNVAFRAVPARRRKHPRARAGLDRAAGRIPVTAPLVETPDRNLPPPGRRQNPRHYVPGR</sequence>
<evidence type="ECO:0000313" key="4">
    <source>
        <dbReference type="Proteomes" id="UP000703038"/>
    </source>
</evidence>
<organism evidence="3 4">
    <name type="scientific">Rhodococcoides corynebacterioides</name>
    <dbReference type="NCBI Taxonomy" id="53972"/>
    <lineage>
        <taxon>Bacteria</taxon>
        <taxon>Bacillati</taxon>
        <taxon>Actinomycetota</taxon>
        <taxon>Actinomycetes</taxon>
        <taxon>Mycobacteriales</taxon>
        <taxon>Nocardiaceae</taxon>
        <taxon>Rhodococcoides</taxon>
    </lineage>
</organism>
<proteinExistence type="predicted"/>
<dbReference type="InterPro" id="IPR018713">
    <property type="entry name" value="MPAB/Lcp_cat_dom"/>
</dbReference>
<feature type="domain" description="ER-bound oxygenase mpaB/mpaB'/Rubber oxygenase catalytic" evidence="2">
    <location>
        <begin position="13"/>
        <end position="246"/>
    </location>
</feature>
<gene>
    <name evidence="3" type="ORF">JOE42_003057</name>
</gene>
<evidence type="ECO:0000259" key="2">
    <source>
        <dbReference type="Pfam" id="PF09995"/>
    </source>
</evidence>
<evidence type="ECO:0000256" key="1">
    <source>
        <dbReference type="SAM" id="MobiDB-lite"/>
    </source>
</evidence>
<reference evidence="3 4" key="1">
    <citation type="submission" date="2021-01" db="EMBL/GenBank/DDBJ databases">
        <title>Genomics of switchgrass bacterial isolates.</title>
        <authorList>
            <person name="Shade A."/>
        </authorList>
    </citation>
    <scope>NUCLEOTIDE SEQUENCE [LARGE SCALE GENOMIC DNA]</scope>
    <source>
        <strain evidence="3 4">PvP111</strain>
    </source>
</reference>
<dbReference type="Pfam" id="PF09995">
    <property type="entry name" value="MPAB_Lcp_cat"/>
    <property type="match status" value="1"/>
</dbReference>
<keyword evidence="4" id="KW-1185">Reference proteome</keyword>
<dbReference type="RefSeq" id="WP_204869156.1">
    <property type="nucleotide sequence ID" value="NZ_JAFBBK010000001.1"/>
</dbReference>
<protein>
    <submittedName>
        <fullName evidence="3">Uncharacterized protein (DUF2236 family)</fullName>
    </submittedName>
</protein>
<comment type="caution">
    <text evidence="3">The sequence shown here is derived from an EMBL/GenBank/DDBJ whole genome shotgun (WGS) entry which is preliminary data.</text>
</comment>
<dbReference type="EMBL" id="JAFBBK010000001">
    <property type="protein sequence ID" value="MBM7416324.1"/>
    <property type="molecule type" value="Genomic_DNA"/>
</dbReference>
<accession>A0ABS2KWJ3</accession>
<dbReference type="Proteomes" id="UP000703038">
    <property type="component" value="Unassembled WGS sequence"/>
</dbReference>